<keyword evidence="4" id="KW-0539">Nucleus</keyword>
<evidence type="ECO:0000256" key="2">
    <source>
        <dbReference type="ARBA" id="ARBA00023125"/>
    </source>
</evidence>
<proteinExistence type="evidence at transcript level"/>
<protein>
    <submittedName>
        <fullName evidence="6">NAC transcription factor 68</fullName>
    </submittedName>
</protein>
<dbReference type="GO" id="GO:0006355">
    <property type="term" value="P:regulation of DNA-templated transcription"/>
    <property type="evidence" value="ECO:0007669"/>
    <property type="project" value="InterPro"/>
</dbReference>
<evidence type="ECO:0000256" key="4">
    <source>
        <dbReference type="ARBA" id="ARBA00023242"/>
    </source>
</evidence>
<evidence type="ECO:0000313" key="6">
    <source>
        <dbReference type="EMBL" id="UBT01672.1"/>
    </source>
</evidence>
<name>A0A8K1HZF2_LITCN</name>
<dbReference type="PANTHER" id="PTHR31719:SF123">
    <property type="entry name" value="NAC DOMAIN-CONTAINING PROTEIN"/>
    <property type="match status" value="1"/>
</dbReference>
<organism evidence="6">
    <name type="scientific">Litchi chinensis</name>
    <name type="common">Lychee</name>
    <dbReference type="NCBI Taxonomy" id="151069"/>
    <lineage>
        <taxon>Eukaryota</taxon>
        <taxon>Viridiplantae</taxon>
        <taxon>Streptophyta</taxon>
        <taxon>Embryophyta</taxon>
        <taxon>Tracheophyta</taxon>
        <taxon>Spermatophyta</taxon>
        <taxon>Magnoliopsida</taxon>
        <taxon>eudicotyledons</taxon>
        <taxon>Gunneridae</taxon>
        <taxon>Pentapetalae</taxon>
        <taxon>rosids</taxon>
        <taxon>malvids</taxon>
        <taxon>Sapindales</taxon>
        <taxon>Sapindaceae</taxon>
        <taxon>Litchi</taxon>
    </lineage>
</organism>
<accession>A0A8K1HZF2</accession>
<dbReference type="PANTHER" id="PTHR31719">
    <property type="entry name" value="NAC TRANSCRIPTION FACTOR 56"/>
    <property type="match status" value="1"/>
</dbReference>
<dbReference type="EMBL" id="MT275556">
    <property type="protein sequence ID" value="UBT01672.1"/>
    <property type="molecule type" value="mRNA"/>
</dbReference>
<dbReference type="AlphaFoldDB" id="A0A8K1HZF2"/>
<reference evidence="6" key="1">
    <citation type="submission" date="2020-03" db="EMBL/GenBank/DDBJ databases">
        <title>LcNAC40-LcVPE regulatory module contributes to fruit abscission by promoting autolytic programmed cell death in litchi.</title>
        <authorList>
            <person name="Li C."/>
            <person name="Ning X."/>
            <person name="Zhao M."/>
            <person name="Wen Z."/>
            <person name="Kou L."/>
            <person name="Ma X."/>
            <person name="Peng M."/>
            <person name="Yang Y."/>
            <person name="Wu H."/>
            <person name="Li J."/>
        </authorList>
    </citation>
    <scope>NUCLEOTIDE SEQUENCE</scope>
</reference>
<keyword evidence="1" id="KW-0805">Transcription regulation</keyword>
<dbReference type="InterPro" id="IPR036093">
    <property type="entry name" value="NAC_dom_sf"/>
</dbReference>
<feature type="domain" description="NAC" evidence="5">
    <location>
        <begin position="4"/>
        <end position="146"/>
    </location>
</feature>
<dbReference type="InterPro" id="IPR003441">
    <property type="entry name" value="NAC-dom"/>
</dbReference>
<dbReference type="Gene3D" id="2.170.150.80">
    <property type="entry name" value="NAC domain"/>
    <property type="match status" value="1"/>
</dbReference>
<evidence type="ECO:0000256" key="1">
    <source>
        <dbReference type="ARBA" id="ARBA00023015"/>
    </source>
</evidence>
<keyword evidence="2" id="KW-0238">DNA-binding</keyword>
<dbReference type="Pfam" id="PF02365">
    <property type="entry name" value="NAM"/>
    <property type="match status" value="1"/>
</dbReference>
<dbReference type="GO" id="GO:0048731">
    <property type="term" value="P:system development"/>
    <property type="evidence" value="ECO:0007669"/>
    <property type="project" value="TreeGrafter"/>
</dbReference>
<sequence length="172" mass="19576">MSLPAGYKFLPTEEELVIFYLENKVFCKPIPKDVIEEFEHDDIFGKPPRDVVTSFSEGLTVSSSSSKGSINECFFFLPQYEDFYCGSRDIFLVVGNGIGFWKSSGDEIALVNINGVIFALKLPLIYYSGRPSEARKTHWRMELYRLPTESYTKHSFKVKFPGKISLGWEGMG</sequence>
<dbReference type="GO" id="GO:0003677">
    <property type="term" value="F:DNA binding"/>
    <property type="evidence" value="ECO:0007669"/>
    <property type="project" value="UniProtKB-KW"/>
</dbReference>
<evidence type="ECO:0000256" key="3">
    <source>
        <dbReference type="ARBA" id="ARBA00023163"/>
    </source>
</evidence>
<keyword evidence="3" id="KW-0804">Transcription</keyword>
<evidence type="ECO:0000259" key="5">
    <source>
        <dbReference type="Pfam" id="PF02365"/>
    </source>
</evidence>
<dbReference type="SUPFAM" id="SSF101941">
    <property type="entry name" value="NAC domain"/>
    <property type="match status" value="1"/>
</dbReference>